<sequence>MPNQDSIKLLNECNSGTKMAVESLNEVLEKVKNENLRNTLTTSLEEHKKFGDLTHQKLMEAHDSDKEPNPIAKAMSWMSTNVKLLTGDVDEKIADIVTDGCNMGIKSIAKYLNQYPAATSDIKDLANQLIKIEEKLLHELRPYL</sequence>
<dbReference type="GeneID" id="60058213"/>
<gene>
    <name evidence="1" type="ORF">GMA92_03325</name>
</gene>
<dbReference type="AlphaFoldDB" id="A0A6A8SIE3"/>
<organism evidence="1 2">
    <name type="scientific">Turicibacter sanguinis</name>
    <dbReference type="NCBI Taxonomy" id="154288"/>
    <lineage>
        <taxon>Bacteria</taxon>
        <taxon>Bacillati</taxon>
        <taxon>Bacillota</taxon>
        <taxon>Erysipelotrichia</taxon>
        <taxon>Erysipelotrichales</taxon>
        <taxon>Turicibacteraceae</taxon>
        <taxon>Turicibacter</taxon>
    </lineage>
</organism>
<protein>
    <submittedName>
        <fullName evidence="1">Uncharacterized protein</fullName>
    </submittedName>
</protein>
<evidence type="ECO:0000313" key="2">
    <source>
        <dbReference type="Proteomes" id="UP000487649"/>
    </source>
</evidence>
<evidence type="ECO:0000313" key="1">
    <source>
        <dbReference type="EMBL" id="MTK20470.1"/>
    </source>
</evidence>
<reference evidence="1 2" key="1">
    <citation type="journal article" date="2019" name="Nat. Med.">
        <title>A library of human gut bacterial isolates paired with longitudinal multiomics data enables mechanistic microbiome research.</title>
        <authorList>
            <person name="Poyet M."/>
            <person name="Groussin M."/>
            <person name="Gibbons S.M."/>
            <person name="Avila-Pacheco J."/>
            <person name="Jiang X."/>
            <person name="Kearney S.M."/>
            <person name="Perrotta A.R."/>
            <person name="Berdy B."/>
            <person name="Zhao S."/>
            <person name="Lieberman T.D."/>
            <person name="Swanson P.K."/>
            <person name="Smith M."/>
            <person name="Roesemann S."/>
            <person name="Alexander J.E."/>
            <person name="Rich S.A."/>
            <person name="Livny J."/>
            <person name="Vlamakis H."/>
            <person name="Clish C."/>
            <person name="Bullock K."/>
            <person name="Deik A."/>
            <person name="Scott J."/>
            <person name="Pierce K.A."/>
            <person name="Xavier R.J."/>
            <person name="Alm E.J."/>
        </authorList>
    </citation>
    <scope>NUCLEOTIDE SEQUENCE [LARGE SCALE GENOMIC DNA]</scope>
    <source>
        <strain evidence="1 2">BIOML-A198</strain>
    </source>
</reference>
<name>A0A6A8SIE3_9FIRM</name>
<dbReference type="RefSeq" id="WP_006783897.1">
    <property type="nucleotide sequence ID" value="NZ_CABJBH010000020.1"/>
</dbReference>
<dbReference type="Proteomes" id="UP000487649">
    <property type="component" value="Unassembled WGS sequence"/>
</dbReference>
<accession>A0A6A8SIE3</accession>
<comment type="caution">
    <text evidence="1">The sequence shown here is derived from an EMBL/GenBank/DDBJ whole genome shotgun (WGS) entry which is preliminary data.</text>
</comment>
<dbReference type="EMBL" id="WMQE01000005">
    <property type="protein sequence ID" value="MTK20470.1"/>
    <property type="molecule type" value="Genomic_DNA"/>
</dbReference>
<proteinExistence type="predicted"/>
<dbReference type="InterPro" id="IPR012347">
    <property type="entry name" value="Ferritin-like"/>
</dbReference>
<dbReference type="Gene3D" id="1.20.1260.10">
    <property type="match status" value="1"/>
</dbReference>